<dbReference type="PANTHER" id="PTHR43300:SF7">
    <property type="entry name" value="UDP-N-ACETYLBACILLOSAMINE N-ACETYLTRANSFERASE"/>
    <property type="match status" value="1"/>
</dbReference>
<dbReference type="Pfam" id="PF17836">
    <property type="entry name" value="PglD_N"/>
    <property type="match status" value="1"/>
</dbReference>
<dbReference type="Proteomes" id="UP001382455">
    <property type="component" value="Unassembled WGS sequence"/>
</dbReference>
<reference evidence="3 4" key="1">
    <citation type="submission" date="2023-12" db="EMBL/GenBank/DDBJ databases">
        <title>Friends and Foes: Symbiotic and Algicidal bacterial influence on Karenia brevis blooms.</title>
        <authorList>
            <person name="Fei C."/>
            <person name="Mohamed A.R."/>
            <person name="Booker A."/>
            <person name="Arshad M."/>
            <person name="Klass S."/>
            <person name="Ahn S."/>
            <person name="Gilbert P.M."/>
            <person name="Heil C.A."/>
            <person name="Martinez J.M."/>
            <person name="Amin S.A."/>
        </authorList>
    </citation>
    <scope>NUCLEOTIDE SEQUENCE [LARGE SCALE GENOMIC DNA]</scope>
    <source>
        <strain evidence="3 4">CE15</strain>
    </source>
</reference>
<dbReference type="InterPro" id="IPR041561">
    <property type="entry name" value="PglD_N"/>
</dbReference>
<protein>
    <submittedName>
        <fullName evidence="3">Acetyltransferase</fullName>
    </submittedName>
</protein>
<dbReference type="InterPro" id="IPR050179">
    <property type="entry name" value="Trans_hexapeptide_repeat"/>
</dbReference>
<organism evidence="3 4">
    <name type="scientific">Pseudoalteromonas spongiae</name>
    <dbReference type="NCBI Taxonomy" id="298657"/>
    <lineage>
        <taxon>Bacteria</taxon>
        <taxon>Pseudomonadati</taxon>
        <taxon>Pseudomonadota</taxon>
        <taxon>Gammaproteobacteria</taxon>
        <taxon>Alteromonadales</taxon>
        <taxon>Pseudoalteromonadaceae</taxon>
        <taxon>Pseudoalteromonas</taxon>
    </lineage>
</organism>
<keyword evidence="4" id="KW-1185">Reference proteome</keyword>
<dbReference type="Gene3D" id="2.160.10.10">
    <property type="entry name" value="Hexapeptide repeat proteins"/>
    <property type="match status" value="1"/>
</dbReference>
<evidence type="ECO:0000313" key="3">
    <source>
        <dbReference type="EMBL" id="MEI4548861.1"/>
    </source>
</evidence>
<gene>
    <name evidence="3" type="ORF">WAE96_03935</name>
</gene>
<dbReference type="EMBL" id="JBAWKS010000001">
    <property type="protein sequence ID" value="MEI4548861.1"/>
    <property type="molecule type" value="Genomic_DNA"/>
</dbReference>
<comment type="similarity">
    <text evidence="1">Belongs to the transferase hexapeptide repeat family.</text>
</comment>
<dbReference type="InterPro" id="IPR011004">
    <property type="entry name" value="Trimer_LpxA-like_sf"/>
</dbReference>
<dbReference type="Gene3D" id="3.40.50.20">
    <property type="match status" value="1"/>
</dbReference>
<dbReference type="NCBIfam" id="TIGR03570">
    <property type="entry name" value="NeuD_NnaD"/>
    <property type="match status" value="1"/>
</dbReference>
<dbReference type="CDD" id="cd03360">
    <property type="entry name" value="LbH_AT_putative"/>
    <property type="match status" value="1"/>
</dbReference>
<evidence type="ECO:0000259" key="2">
    <source>
        <dbReference type="Pfam" id="PF17836"/>
    </source>
</evidence>
<dbReference type="RefSeq" id="WP_157813461.1">
    <property type="nucleotide sequence ID" value="NZ_CP023398.1"/>
</dbReference>
<comment type="caution">
    <text evidence="3">The sequence shown here is derived from an EMBL/GenBank/DDBJ whole genome shotgun (WGS) entry which is preliminary data.</text>
</comment>
<dbReference type="SUPFAM" id="SSF51161">
    <property type="entry name" value="Trimeric LpxA-like enzymes"/>
    <property type="match status" value="1"/>
</dbReference>
<name>A0ABU8ERK3_9GAMM</name>
<accession>A0ABU8ERK3</accession>
<sequence length="214" mass="22232">MTKKVFVLGAGGHAKVVIDALRKMEISIDGVIAREYSDQTTQSCAGVPLVGNDSFLTQLDSQEVLLANGIGHLPNQKNIRKRMFNIGKSLGFRFITVVHPSAIIADSVSLGEGCQVLAGAIIQADANIADNVIINTRATIEHDVQVSNHVTVSPGAILCGGAKLAECCYIGAGAIVLQTFSVGTGSVIAASSVVAKDIPENVVLMGAKPSINPI</sequence>
<evidence type="ECO:0000256" key="1">
    <source>
        <dbReference type="ARBA" id="ARBA00007274"/>
    </source>
</evidence>
<evidence type="ECO:0000313" key="4">
    <source>
        <dbReference type="Proteomes" id="UP001382455"/>
    </source>
</evidence>
<feature type="domain" description="PglD N-terminal" evidence="2">
    <location>
        <begin position="4"/>
        <end position="80"/>
    </location>
</feature>
<dbReference type="PANTHER" id="PTHR43300">
    <property type="entry name" value="ACETYLTRANSFERASE"/>
    <property type="match status" value="1"/>
</dbReference>
<dbReference type="InterPro" id="IPR020019">
    <property type="entry name" value="AcTrfase_PglD-like"/>
</dbReference>
<proteinExistence type="inferred from homology"/>